<comment type="caution">
    <text evidence="2">The sequence shown here is derived from an EMBL/GenBank/DDBJ whole genome shotgun (WGS) entry which is preliminary data.</text>
</comment>
<dbReference type="InterPro" id="IPR036937">
    <property type="entry name" value="Adhesion_dom_fimbrial_sf"/>
</dbReference>
<dbReference type="Proteomes" id="UP000237632">
    <property type="component" value="Unassembled WGS sequence"/>
</dbReference>
<dbReference type="GO" id="GO:0043709">
    <property type="term" value="P:cell adhesion involved in single-species biofilm formation"/>
    <property type="evidence" value="ECO:0007669"/>
    <property type="project" value="TreeGrafter"/>
</dbReference>
<dbReference type="PROSITE" id="PS51257">
    <property type="entry name" value="PROKAR_LIPOPROTEIN"/>
    <property type="match status" value="1"/>
</dbReference>
<evidence type="ECO:0000313" key="2">
    <source>
        <dbReference type="EMBL" id="PRH42605.1"/>
    </source>
</evidence>
<dbReference type="SUPFAM" id="SSF49401">
    <property type="entry name" value="Bacterial adhesins"/>
    <property type="match status" value="1"/>
</dbReference>
<dbReference type="InterPro" id="IPR000259">
    <property type="entry name" value="Adhesion_dom_fimbrial"/>
</dbReference>
<reference evidence="2 3" key="1">
    <citation type="submission" date="2018-03" db="EMBL/GenBank/DDBJ databases">
        <authorList>
            <person name="Nguyen K."/>
            <person name="Fouts D."/>
            <person name="Sutton G."/>
        </authorList>
    </citation>
    <scope>NUCLEOTIDE SEQUENCE [LARGE SCALE GENOMIC DNA]</scope>
    <source>
        <strain evidence="2 3">AU3578</strain>
    </source>
</reference>
<dbReference type="PANTHER" id="PTHR33420">
    <property type="entry name" value="FIMBRIAL SUBUNIT ELFA-RELATED"/>
    <property type="match status" value="1"/>
</dbReference>
<dbReference type="InterPro" id="IPR008966">
    <property type="entry name" value="Adhesion_dom_sf"/>
</dbReference>
<dbReference type="GO" id="GO:0009289">
    <property type="term" value="C:pilus"/>
    <property type="evidence" value="ECO:0007669"/>
    <property type="project" value="InterPro"/>
</dbReference>
<keyword evidence="1" id="KW-0732">Signal</keyword>
<evidence type="ECO:0000313" key="3">
    <source>
        <dbReference type="Proteomes" id="UP000237632"/>
    </source>
</evidence>
<proteinExistence type="predicted"/>
<dbReference type="PANTHER" id="PTHR33420:SF3">
    <property type="entry name" value="FIMBRIAL SUBUNIT ELFA"/>
    <property type="match status" value="1"/>
</dbReference>
<dbReference type="RefSeq" id="WP_014725583.1">
    <property type="nucleotide sequence ID" value="NZ_CADFER010000002.1"/>
</dbReference>
<dbReference type="Gene3D" id="2.60.40.1090">
    <property type="entry name" value="Fimbrial-type adhesion domain"/>
    <property type="match status" value="1"/>
</dbReference>
<dbReference type="InterPro" id="IPR050263">
    <property type="entry name" value="Bact_Fimbrial_Adh_Pro"/>
</dbReference>
<sequence length="189" mass="19211">MKNIAFAMSLFGLACAAANTAHAADGTVNFTGSIVASTCQIEPGTNNQVVNLPRVSTSQLGSVGATVGRTPFVFLVSGCEMNAEGGDTSAPAKKVSVAFEPGPNVDLSTGRLNLTGADAAGGVQIQILNDKYEPILVGAPASEQRTQTVNVNTDSGRAALVFSAQYIATSATVTGGSANSYVTYSLVYP</sequence>
<name>A0A132E5T7_BURVI</name>
<evidence type="ECO:0000256" key="1">
    <source>
        <dbReference type="ARBA" id="ARBA00022729"/>
    </source>
</evidence>
<dbReference type="EMBL" id="PVHK01000057">
    <property type="protein sequence ID" value="PRH42605.1"/>
    <property type="molecule type" value="Genomic_DNA"/>
</dbReference>
<protein>
    <submittedName>
        <fullName evidence="2">Type 1 fimbrial protein</fullName>
    </submittedName>
</protein>
<accession>A0A132E5T7</accession>
<dbReference type="Pfam" id="PF00419">
    <property type="entry name" value="Fimbrial"/>
    <property type="match status" value="1"/>
</dbReference>
<dbReference type="AlphaFoldDB" id="A0A132E5T7"/>
<organism evidence="2 3">
    <name type="scientific">Burkholderia vietnamiensis</name>
    <dbReference type="NCBI Taxonomy" id="60552"/>
    <lineage>
        <taxon>Bacteria</taxon>
        <taxon>Pseudomonadati</taxon>
        <taxon>Pseudomonadota</taxon>
        <taxon>Betaproteobacteria</taxon>
        <taxon>Burkholderiales</taxon>
        <taxon>Burkholderiaceae</taxon>
        <taxon>Burkholderia</taxon>
        <taxon>Burkholderia cepacia complex</taxon>
    </lineage>
</organism>
<gene>
    <name evidence="2" type="ORF">C6T65_09395</name>
</gene>